<dbReference type="Proteomes" id="UP001076464">
    <property type="component" value="Unassembled WGS sequence"/>
</dbReference>
<evidence type="ECO:0000313" key="1">
    <source>
        <dbReference type="EMBL" id="MCY4743372.1"/>
    </source>
</evidence>
<dbReference type="EMBL" id="JAPPUY010000001">
    <property type="protein sequence ID" value="MCY4743372.1"/>
    <property type="molecule type" value="Genomic_DNA"/>
</dbReference>
<evidence type="ECO:0000313" key="2">
    <source>
        <dbReference type="Proteomes" id="UP001076464"/>
    </source>
</evidence>
<comment type="caution">
    <text evidence="1">The sequence shown here is derived from an EMBL/GenBank/DDBJ whole genome shotgun (WGS) entry which is preliminary data.</text>
</comment>
<organism evidence="1 2">
    <name type="scientific">Roseateles hydrophilus</name>
    <dbReference type="NCBI Taxonomy" id="2975054"/>
    <lineage>
        <taxon>Bacteria</taxon>
        <taxon>Pseudomonadati</taxon>
        <taxon>Pseudomonadota</taxon>
        <taxon>Betaproteobacteria</taxon>
        <taxon>Burkholderiales</taxon>
        <taxon>Sphaerotilaceae</taxon>
        <taxon>Roseateles</taxon>
    </lineage>
</organism>
<accession>A0ACC6C4Q7</accession>
<reference evidence="1" key="1">
    <citation type="submission" date="2022-08" db="EMBL/GenBank/DDBJ databases">
        <title>Genome sequencing of Pelomonas sp. UHG3.</title>
        <authorList>
            <person name="So Y."/>
        </authorList>
    </citation>
    <scope>NUCLEOTIDE SEQUENCE</scope>
    <source>
        <strain evidence="1">UHG3</strain>
    </source>
</reference>
<protein>
    <submittedName>
        <fullName evidence="1">DUF1513 domain-containing protein</fullName>
    </submittedName>
</protein>
<name>A0ACC6C4Q7_9BURK</name>
<gene>
    <name evidence="1" type="ORF">NYO99_00120</name>
</gene>
<sequence length="355" mass="38198">MKRRQLLMLGAAAAPLLALAAAPAHRLALAWRLANGRDQVGVLNLDWAERRIDVEAAWDLPSRAHGLIGDGAGGFYAVAARAGDWLLYGDAAGRPRWVRQYGPWRFNGHLLPHAAGLFATETDPRDDTAHLALRDPKTLALMARWPLAGRDGHQIVAERDGSLLLALGGLPRWPDGRKRSGEPIASALLRINPSNGRELARWTLADPDISLRHLAWSHDGQQLGIALQAEHPQAGSREDAPLLALFDGERLRLPVTGGPGLGYAGDICAAPGGGFVLSAQKAGLGLLWQPAQPERWTRIAELTEPCALQDGWHEGERAVLLVAGRGLARWQAGGAQMLAWPQAMVPDNHALLLPA</sequence>
<proteinExistence type="predicted"/>
<keyword evidence="2" id="KW-1185">Reference proteome</keyword>